<feature type="binding site" evidence="16">
    <location>
        <position position="203"/>
    </location>
    <ligand>
        <name>substrate</name>
    </ligand>
</feature>
<evidence type="ECO:0000256" key="9">
    <source>
        <dbReference type="ARBA" id="ARBA00022857"/>
    </source>
</evidence>
<dbReference type="InterPro" id="IPR050765">
    <property type="entry name" value="Riboflavin_Biosynth_HTPR"/>
</dbReference>
<dbReference type="NCBIfam" id="TIGR00227">
    <property type="entry name" value="ribD_Cterm"/>
    <property type="match status" value="1"/>
</dbReference>
<evidence type="ECO:0000256" key="4">
    <source>
        <dbReference type="ARBA" id="ARBA00005259"/>
    </source>
</evidence>
<evidence type="ECO:0000256" key="3">
    <source>
        <dbReference type="ARBA" id="ARBA00004910"/>
    </source>
</evidence>
<evidence type="ECO:0000256" key="8">
    <source>
        <dbReference type="ARBA" id="ARBA00022833"/>
    </source>
</evidence>
<keyword evidence="10 14" id="KW-0560">Oxidoreductase</keyword>
<feature type="binding site" evidence="16">
    <location>
        <position position="195"/>
    </location>
    <ligand>
        <name>NADP(+)</name>
        <dbReference type="ChEBI" id="CHEBI:58349"/>
    </ligand>
</feature>
<evidence type="ECO:0000259" key="18">
    <source>
        <dbReference type="PROSITE" id="PS51747"/>
    </source>
</evidence>
<feature type="domain" description="CMP/dCMP-type deaminase" evidence="18">
    <location>
        <begin position="1"/>
        <end position="122"/>
    </location>
</feature>
<dbReference type="PROSITE" id="PS51747">
    <property type="entry name" value="CYT_DCMP_DEAMINASES_2"/>
    <property type="match status" value="1"/>
</dbReference>
<keyword evidence="14" id="KW-0378">Hydrolase</keyword>
<evidence type="ECO:0000256" key="12">
    <source>
        <dbReference type="ARBA" id="ARBA00049861"/>
    </source>
</evidence>
<dbReference type="InterPro" id="IPR024072">
    <property type="entry name" value="DHFR-like_dom_sf"/>
</dbReference>
<keyword evidence="6 14" id="KW-0686">Riboflavin biosynthesis</keyword>
<dbReference type="PANTHER" id="PTHR38011:SF7">
    <property type="entry name" value="2,5-DIAMINO-6-RIBOSYLAMINO-4(3H)-PYRIMIDINONE 5'-PHOSPHATE REDUCTASE"/>
    <property type="match status" value="1"/>
</dbReference>
<dbReference type="EC" id="3.5.4.26" evidence="14"/>
<feature type="binding site" evidence="16">
    <location>
        <position position="153"/>
    </location>
    <ligand>
        <name>NADP(+)</name>
        <dbReference type="ChEBI" id="CHEBI:58349"/>
    </ligand>
</feature>
<dbReference type="GO" id="GO:0008703">
    <property type="term" value="F:5-amino-6-(5-phosphoribosylamino)uracil reductase activity"/>
    <property type="evidence" value="ECO:0007669"/>
    <property type="project" value="UniProtKB-EC"/>
</dbReference>
<keyword evidence="11" id="KW-0511">Multifunctional enzyme</keyword>
<dbReference type="NCBIfam" id="TIGR00326">
    <property type="entry name" value="eubact_ribD"/>
    <property type="match status" value="1"/>
</dbReference>
<name>A0A078LYE4_9BACL</name>
<reference evidence="19" key="1">
    <citation type="submission" date="2014-07" db="EMBL/GenBank/DDBJ databases">
        <authorList>
            <person name="Urmite Genomes Urmite Genomes"/>
        </authorList>
    </citation>
    <scope>NUCLEOTIDE SEQUENCE</scope>
    <source>
        <strain evidence="19">13S34_air</strain>
    </source>
</reference>
<dbReference type="CDD" id="cd01284">
    <property type="entry name" value="Riboflavin_deaminase-reductase"/>
    <property type="match status" value="1"/>
</dbReference>
<feature type="binding site" evidence="16">
    <location>
        <position position="183"/>
    </location>
    <ligand>
        <name>substrate</name>
    </ligand>
</feature>
<dbReference type="InterPro" id="IPR002734">
    <property type="entry name" value="RibDG_C"/>
</dbReference>
<dbReference type="GO" id="GO:0008835">
    <property type="term" value="F:diaminohydroxyphosphoribosylaminopyrimidine deaminase activity"/>
    <property type="evidence" value="ECO:0007669"/>
    <property type="project" value="UniProtKB-EC"/>
</dbReference>
<comment type="catalytic activity">
    <reaction evidence="12 14">
        <text>5-amino-6-(5-phospho-D-ribitylamino)uracil + NADP(+) = 5-amino-6-(5-phospho-D-ribosylamino)uracil + NADPH + H(+)</text>
        <dbReference type="Rhea" id="RHEA:17845"/>
        <dbReference type="ChEBI" id="CHEBI:15378"/>
        <dbReference type="ChEBI" id="CHEBI:57783"/>
        <dbReference type="ChEBI" id="CHEBI:58349"/>
        <dbReference type="ChEBI" id="CHEBI:58421"/>
        <dbReference type="ChEBI" id="CHEBI:58453"/>
        <dbReference type="EC" id="1.1.1.193"/>
    </reaction>
</comment>
<evidence type="ECO:0000256" key="5">
    <source>
        <dbReference type="ARBA" id="ARBA00007417"/>
    </source>
</evidence>
<evidence type="ECO:0000256" key="1">
    <source>
        <dbReference type="ARBA" id="ARBA00002151"/>
    </source>
</evidence>
<comment type="cofactor">
    <cofactor evidence="14 17">
        <name>Zn(2+)</name>
        <dbReference type="ChEBI" id="CHEBI:29105"/>
    </cofactor>
    <text evidence="14 17">Binds 1 zinc ion.</text>
</comment>
<evidence type="ECO:0000313" key="19">
    <source>
        <dbReference type="EMBL" id="CEA00118.1"/>
    </source>
</evidence>
<dbReference type="Pfam" id="PF00383">
    <property type="entry name" value="dCMP_cyt_deam_1"/>
    <property type="match status" value="1"/>
</dbReference>
<evidence type="ECO:0000256" key="16">
    <source>
        <dbReference type="PIRSR" id="PIRSR006769-2"/>
    </source>
</evidence>
<evidence type="ECO:0000256" key="6">
    <source>
        <dbReference type="ARBA" id="ARBA00022619"/>
    </source>
</evidence>
<evidence type="ECO:0000256" key="2">
    <source>
        <dbReference type="ARBA" id="ARBA00004882"/>
    </source>
</evidence>
<feature type="binding site" evidence="17">
    <location>
        <position position="49"/>
    </location>
    <ligand>
        <name>Zn(2+)</name>
        <dbReference type="ChEBI" id="CHEBI:29105"/>
        <note>catalytic</note>
    </ligand>
</feature>
<gene>
    <name evidence="19" type="primary">ribD</name>
    <name evidence="19" type="ORF">BN1050_00464</name>
</gene>
<dbReference type="PATRIC" id="fig|1461583.4.peg.436"/>
<dbReference type="EC" id="1.1.1.193" evidence="14"/>
<feature type="binding site" evidence="16">
    <location>
        <position position="206"/>
    </location>
    <ligand>
        <name>substrate</name>
    </ligand>
</feature>
<evidence type="ECO:0000256" key="10">
    <source>
        <dbReference type="ARBA" id="ARBA00023002"/>
    </source>
</evidence>
<dbReference type="GO" id="GO:0009231">
    <property type="term" value="P:riboflavin biosynthetic process"/>
    <property type="evidence" value="ECO:0007669"/>
    <property type="project" value="UniProtKB-UniPathway"/>
</dbReference>
<dbReference type="EMBL" id="LN483073">
    <property type="protein sequence ID" value="CEA00118.1"/>
    <property type="molecule type" value="Genomic_DNA"/>
</dbReference>
<feature type="binding site" evidence="16">
    <location>
        <begin position="282"/>
        <end position="288"/>
    </location>
    <ligand>
        <name>NADP(+)</name>
        <dbReference type="ChEBI" id="CHEBI:58349"/>
    </ligand>
</feature>
<dbReference type="GO" id="GO:0008270">
    <property type="term" value="F:zinc ion binding"/>
    <property type="evidence" value="ECO:0007669"/>
    <property type="project" value="InterPro"/>
</dbReference>
<dbReference type="PIRSF" id="PIRSF006769">
    <property type="entry name" value="RibD"/>
    <property type="match status" value="1"/>
</dbReference>
<dbReference type="SUPFAM" id="SSF53927">
    <property type="entry name" value="Cytidine deaminase-like"/>
    <property type="match status" value="1"/>
</dbReference>
<dbReference type="PROSITE" id="PS00903">
    <property type="entry name" value="CYT_DCMP_DEAMINASES_1"/>
    <property type="match status" value="1"/>
</dbReference>
<dbReference type="InterPro" id="IPR002125">
    <property type="entry name" value="CMP_dCMP_dom"/>
</dbReference>
<evidence type="ECO:0000256" key="7">
    <source>
        <dbReference type="ARBA" id="ARBA00022723"/>
    </source>
</evidence>
<protein>
    <recommendedName>
        <fullName evidence="14">Riboflavin biosynthesis protein RibD</fullName>
    </recommendedName>
    <domain>
        <recommendedName>
            <fullName evidence="14">Diaminohydroxyphosphoribosylaminopyrimidine deaminase</fullName>
            <shortName evidence="14">DRAP deaminase</shortName>
            <ecNumber evidence="14">3.5.4.26</ecNumber>
        </recommendedName>
        <alternativeName>
            <fullName evidence="14">Riboflavin-specific deaminase</fullName>
        </alternativeName>
    </domain>
    <domain>
        <recommendedName>
            <fullName evidence="14">5-amino-6-(5-phosphoribosylamino)uracil reductase</fullName>
            <ecNumber evidence="14">1.1.1.193</ecNumber>
        </recommendedName>
        <alternativeName>
            <fullName evidence="14">HTP reductase</fullName>
        </alternativeName>
    </domain>
</protein>
<dbReference type="InterPro" id="IPR011549">
    <property type="entry name" value="RibD_C"/>
</dbReference>
<dbReference type="Gene3D" id="3.40.430.10">
    <property type="entry name" value="Dihydrofolate Reductase, subunit A"/>
    <property type="match status" value="1"/>
</dbReference>
<keyword evidence="9 14" id="KW-0521">NADP</keyword>
<dbReference type="HOGENOM" id="CLU_036590_1_2_9"/>
<evidence type="ECO:0000256" key="11">
    <source>
        <dbReference type="ARBA" id="ARBA00023268"/>
    </source>
</evidence>
<dbReference type="PANTHER" id="PTHR38011">
    <property type="entry name" value="DIHYDROFOLATE REDUCTASE FAMILY PROTEIN (AFU_ORTHOLOGUE AFUA_8G06820)"/>
    <property type="match status" value="1"/>
</dbReference>
<accession>A0A078LYE4</accession>
<keyword evidence="7 14" id="KW-0479">Metal-binding</keyword>
<feature type="binding site" evidence="17">
    <location>
        <position position="83"/>
    </location>
    <ligand>
        <name>Zn(2+)</name>
        <dbReference type="ChEBI" id="CHEBI:29105"/>
        <note>catalytic</note>
    </ligand>
</feature>
<feature type="binding site" evidence="16">
    <location>
        <position position="199"/>
    </location>
    <ligand>
        <name>NADP(+)</name>
        <dbReference type="ChEBI" id="CHEBI:58349"/>
    </ligand>
</feature>
<comment type="pathway">
    <text evidence="2 14">Cofactor biosynthesis; riboflavin biosynthesis; 5-amino-6-(D-ribitylamino)uracil from GTP: step 2/4.</text>
</comment>
<dbReference type="UniPathway" id="UPA00275">
    <property type="reaction ID" value="UER00401"/>
</dbReference>
<dbReference type="InterPro" id="IPR004794">
    <property type="entry name" value="Eubact_RibD"/>
</dbReference>
<comment type="similarity">
    <text evidence="5 14">In the C-terminal section; belongs to the HTP reductase family.</text>
</comment>
<dbReference type="Pfam" id="PF01872">
    <property type="entry name" value="RibD_C"/>
    <property type="match status" value="1"/>
</dbReference>
<comment type="similarity">
    <text evidence="4 14">In the N-terminal section; belongs to the cytidine and deoxycytidylate deaminase family.</text>
</comment>
<dbReference type="InterPro" id="IPR016192">
    <property type="entry name" value="APOBEC/CMP_deaminase_Zn-bd"/>
</dbReference>
<dbReference type="GO" id="GO:0050661">
    <property type="term" value="F:NADP binding"/>
    <property type="evidence" value="ECO:0007669"/>
    <property type="project" value="InterPro"/>
</dbReference>
<keyword evidence="8 14" id="KW-0862">Zinc</keyword>
<feature type="binding site" evidence="16">
    <location>
        <position position="280"/>
    </location>
    <ligand>
        <name>substrate</name>
    </ligand>
</feature>
<comment type="catalytic activity">
    <reaction evidence="13 14">
        <text>2,5-diamino-6-hydroxy-4-(5-phosphoribosylamino)-pyrimidine + H2O + H(+) = 5-amino-6-(5-phospho-D-ribosylamino)uracil + NH4(+)</text>
        <dbReference type="Rhea" id="RHEA:21868"/>
        <dbReference type="ChEBI" id="CHEBI:15377"/>
        <dbReference type="ChEBI" id="CHEBI:15378"/>
        <dbReference type="ChEBI" id="CHEBI:28938"/>
        <dbReference type="ChEBI" id="CHEBI:58453"/>
        <dbReference type="ChEBI" id="CHEBI:58614"/>
        <dbReference type="EC" id="3.5.4.26"/>
    </reaction>
</comment>
<dbReference type="Gene3D" id="3.40.140.10">
    <property type="entry name" value="Cytidine Deaminase, domain 2"/>
    <property type="match status" value="1"/>
</dbReference>
<dbReference type="AlphaFoldDB" id="A0A078LYE4"/>
<evidence type="ECO:0000256" key="17">
    <source>
        <dbReference type="PIRSR" id="PIRSR006769-3"/>
    </source>
</evidence>
<evidence type="ECO:0000256" key="13">
    <source>
        <dbReference type="ARBA" id="ARBA00049886"/>
    </source>
</evidence>
<comment type="pathway">
    <text evidence="3 14">Cofactor biosynthesis; riboflavin biosynthesis; 5-amino-6-(D-ribitylamino)uracil from GTP: step 3/4.</text>
</comment>
<organism evidence="19">
    <name type="scientific">Metalysinibacillus saudimassiliensis</name>
    <dbReference type="NCBI Taxonomy" id="1461583"/>
    <lineage>
        <taxon>Bacteria</taxon>
        <taxon>Bacillati</taxon>
        <taxon>Bacillota</taxon>
        <taxon>Bacilli</taxon>
        <taxon>Bacillales</taxon>
        <taxon>Caryophanaceae</taxon>
        <taxon>Metalysinibacillus</taxon>
    </lineage>
</organism>
<proteinExistence type="inferred from homology"/>
<feature type="active site" description="Proton donor" evidence="15">
    <location>
        <position position="51"/>
    </location>
</feature>
<dbReference type="SUPFAM" id="SSF53597">
    <property type="entry name" value="Dihydrofolate reductase-like"/>
    <property type="match status" value="1"/>
</dbReference>
<evidence type="ECO:0000256" key="15">
    <source>
        <dbReference type="PIRSR" id="PIRSR006769-1"/>
    </source>
</evidence>
<evidence type="ECO:0000256" key="14">
    <source>
        <dbReference type="PIRNR" id="PIRNR006769"/>
    </source>
</evidence>
<comment type="function">
    <text evidence="1 14">Converts 2,5-diamino-6-(ribosylamino)-4(3h)-pyrimidinone 5'-phosphate into 5-amino-6-(ribosylamino)-2,4(1h,3h)-pyrimidinedione 5'-phosphate.</text>
</comment>
<feature type="binding site" evidence="17">
    <location>
        <position position="74"/>
    </location>
    <ligand>
        <name>Zn(2+)</name>
        <dbReference type="ChEBI" id="CHEBI:29105"/>
        <note>catalytic</note>
    </ligand>
</feature>
<dbReference type="InterPro" id="IPR016193">
    <property type="entry name" value="Cytidine_deaminase-like"/>
</dbReference>
<sequence length="342" mass="36955">MEQRFMQFALQLAQTGKNQTSPNPLVGCVITKGEDIVGFGAHLKAGDAHAEVNALKIAGDKAEGANVYVTLEPCNHTGQTGACVDALIAANVAHVFIATLDPNPLVAGKGARRLEQAGIAVHVGLLETEAKALNAPFFHFISQHQPYVTLKQAISLDGKITASKGEQTFITGQKVKEDVHLARAHHDAILVGTNTVCIDDPSLTNRLSTTKKQPIRVIIDRFGKIPASATVFTDHAAPTWLFTSEPRELARVRVFVLDNCTLGNVLRRLADEGIMTLYVEAGCGIADAFLQQGFVQKMITYVAPKLLGSDALPMITKALPRPFKFDEVVRIGEDIKITMTLK</sequence>